<sequence length="189" mass="21262">MEVDPTCNVTGSDHEPLTFLIFIHQNNPPNPEEDLGYRFESDNQTREAWTLEFHTKWLEVCNSYPNISVDNQPAAIDRWATLLGETILAATAATMKRKKVSRSKQSPWWSSNISEVIAEIQEAGKHGDIDRLPGLRNKLKRVIQEAKSSWATSIVESATNLNIWQLAGWSKGKRKKVVPPLEAPDGSII</sequence>
<reference evidence="2" key="1">
    <citation type="submission" date="2021-02" db="EMBL/GenBank/DDBJ databases">
        <authorList>
            <person name="Nieuwenhuis M."/>
            <person name="Van De Peppel L.J.J."/>
        </authorList>
    </citation>
    <scope>NUCLEOTIDE SEQUENCE</scope>
    <source>
        <strain evidence="2">D49</strain>
    </source>
</reference>
<accession>A0A9P7GG37</accession>
<feature type="non-terminal residue" evidence="2">
    <location>
        <position position="189"/>
    </location>
</feature>
<evidence type="ECO:0000313" key="1">
    <source>
        <dbReference type="EMBL" id="KAG5643377.1"/>
    </source>
</evidence>
<reference evidence="2" key="2">
    <citation type="submission" date="2021-10" db="EMBL/GenBank/DDBJ databases">
        <title>Phylogenomics reveals ancestral predisposition of the termite-cultivated fungus Termitomyces towards a domesticated lifestyle.</title>
        <authorList>
            <person name="Auxier B."/>
            <person name="Grum-Grzhimaylo A."/>
            <person name="Cardenas M.E."/>
            <person name="Lodge J.D."/>
            <person name="Laessoe T."/>
            <person name="Pedersen O."/>
            <person name="Smith M.E."/>
            <person name="Kuyper T.W."/>
            <person name="Franco-Molano E.A."/>
            <person name="Baroni T.J."/>
            <person name="Aanen D.K."/>
        </authorList>
    </citation>
    <scope>NUCLEOTIDE SEQUENCE</scope>
    <source>
        <strain evidence="2">D49</strain>
    </source>
</reference>
<name>A0A9P7GG37_9AGAR</name>
<dbReference type="EMBL" id="JABCKI010003109">
    <property type="protein sequence ID" value="KAG5643377.1"/>
    <property type="molecule type" value="Genomic_DNA"/>
</dbReference>
<evidence type="ECO:0000313" key="2">
    <source>
        <dbReference type="EMBL" id="KAG5649311.1"/>
    </source>
</evidence>
<evidence type="ECO:0000313" key="3">
    <source>
        <dbReference type="Proteomes" id="UP000717328"/>
    </source>
</evidence>
<protein>
    <submittedName>
        <fullName evidence="2">Uncharacterized protein</fullName>
    </submittedName>
</protein>
<comment type="caution">
    <text evidence="2">The sequence shown here is derived from an EMBL/GenBank/DDBJ whole genome shotgun (WGS) entry which is preliminary data.</text>
</comment>
<dbReference type="EMBL" id="JABCKI010001188">
    <property type="protein sequence ID" value="KAG5649311.1"/>
    <property type="molecule type" value="Genomic_DNA"/>
</dbReference>
<organism evidence="2 3">
    <name type="scientific">Sphagnurus paluster</name>
    <dbReference type="NCBI Taxonomy" id="117069"/>
    <lineage>
        <taxon>Eukaryota</taxon>
        <taxon>Fungi</taxon>
        <taxon>Dikarya</taxon>
        <taxon>Basidiomycota</taxon>
        <taxon>Agaricomycotina</taxon>
        <taxon>Agaricomycetes</taxon>
        <taxon>Agaricomycetidae</taxon>
        <taxon>Agaricales</taxon>
        <taxon>Tricholomatineae</taxon>
        <taxon>Lyophyllaceae</taxon>
        <taxon>Sphagnurus</taxon>
    </lineage>
</organism>
<dbReference type="AlphaFoldDB" id="A0A9P7GG37"/>
<proteinExistence type="predicted"/>
<gene>
    <name evidence="2" type="ORF">H0H81_004676</name>
    <name evidence="1" type="ORF">H0H81_010134</name>
</gene>
<dbReference type="OrthoDB" id="412006at2759"/>
<keyword evidence="3" id="KW-1185">Reference proteome</keyword>
<dbReference type="Proteomes" id="UP000717328">
    <property type="component" value="Unassembled WGS sequence"/>
</dbReference>